<organism evidence="7 8">
    <name type="scientific">Winogradskya humida</name>
    <dbReference type="NCBI Taxonomy" id="113566"/>
    <lineage>
        <taxon>Bacteria</taxon>
        <taxon>Bacillati</taxon>
        <taxon>Actinomycetota</taxon>
        <taxon>Actinomycetes</taxon>
        <taxon>Micromonosporales</taxon>
        <taxon>Micromonosporaceae</taxon>
        <taxon>Winogradskya</taxon>
    </lineage>
</organism>
<keyword evidence="8" id="KW-1185">Reference proteome</keyword>
<dbReference type="PRINTS" id="PR00035">
    <property type="entry name" value="HTHGNTR"/>
</dbReference>
<evidence type="ECO:0000313" key="8">
    <source>
        <dbReference type="Proteomes" id="UP000603200"/>
    </source>
</evidence>
<dbReference type="SUPFAM" id="SSF46785">
    <property type="entry name" value="Winged helix' DNA-binding domain"/>
    <property type="match status" value="1"/>
</dbReference>
<evidence type="ECO:0000256" key="5">
    <source>
        <dbReference type="ARBA" id="ARBA00023163"/>
    </source>
</evidence>
<feature type="domain" description="HTH gntR-type" evidence="6">
    <location>
        <begin position="1"/>
        <end position="63"/>
    </location>
</feature>
<keyword evidence="3" id="KW-0805">Transcription regulation</keyword>
<dbReference type="Proteomes" id="UP000603200">
    <property type="component" value="Unassembled WGS sequence"/>
</dbReference>
<dbReference type="Pfam" id="PF00392">
    <property type="entry name" value="GntR"/>
    <property type="match status" value="1"/>
</dbReference>
<dbReference type="Pfam" id="PF00155">
    <property type="entry name" value="Aminotran_1_2"/>
    <property type="match status" value="1"/>
</dbReference>
<dbReference type="PANTHER" id="PTHR46577:SF1">
    <property type="entry name" value="HTH-TYPE TRANSCRIPTIONAL REGULATORY PROTEIN GABR"/>
    <property type="match status" value="1"/>
</dbReference>
<comment type="caution">
    <text evidence="7">The sequence shown here is derived from an EMBL/GenBank/DDBJ whole genome shotgun (WGS) entry which is preliminary data.</text>
</comment>
<keyword evidence="2" id="KW-0663">Pyridoxal phosphate</keyword>
<dbReference type="InterPro" id="IPR036388">
    <property type="entry name" value="WH-like_DNA-bd_sf"/>
</dbReference>
<proteinExistence type="inferred from homology"/>
<gene>
    <name evidence="7" type="ORF">Ahu01nite_061100</name>
</gene>
<dbReference type="Gene3D" id="1.10.10.10">
    <property type="entry name" value="Winged helix-like DNA-binding domain superfamily/Winged helix DNA-binding domain"/>
    <property type="match status" value="1"/>
</dbReference>
<dbReference type="Gene3D" id="3.40.640.10">
    <property type="entry name" value="Type I PLP-dependent aspartate aminotransferase-like (Major domain)"/>
    <property type="match status" value="1"/>
</dbReference>
<keyword evidence="4" id="KW-0238">DNA-binding</keyword>
<accession>A0ABQ3ZWP2</accession>
<evidence type="ECO:0000313" key="7">
    <source>
        <dbReference type="EMBL" id="GIE23008.1"/>
    </source>
</evidence>
<keyword evidence="5" id="KW-0804">Transcription</keyword>
<evidence type="ECO:0000256" key="1">
    <source>
        <dbReference type="ARBA" id="ARBA00005384"/>
    </source>
</evidence>
<evidence type="ECO:0000256" key="2">
    <source>
        <dbReference type="ARBA" id="ARBA00022898"/>
    </source>
</evidence>
<dbReference type="PROSITE" id="PS50949">
    <property type="entry name" value="HTH_GNTR"/>
    <property type="match status" value="1"/>
</dbReference>
<dbReference type="InterPro" id="IPR000524">
    <property type="entry name" value="Tscrpt_reg_HTH_GntR"/>
</dbReference>
<sequence length="442" mass="46632">MEQALRDAIRSGRLAPGARLPSTRALAAELSLARNTVAAAYEQLIAEGYLAARPGSGTTVAAQAAPPVPVARPAALPAPRLDLRPGSPDVTTFPVEAWIRATRRALSRAPASVYDYGDPQGRPELRTALATYLGRTRGVLADPDHIVICSGYVQALSLLSGVIGGAIAMEDPCLPFHREIVRHAGADVVALPVDSDGARTDLLTGAVRAAVLTPAHQYPIGVTLQPARRHAAVAWARDHGGLLIEDDYDGEFRYDRQPVGTLQGMAPGQVAYIGTAAKSLGPGLRLAWMVLPGPLVEPVSHAKRLSDLHTESIGQLALADLITTHTYDRHIRTRRLAYRRRRDLLADRIGSRHHLLGIAAGLHALLQLPGDGPGEDEIATRAAADGLALTTLGPHRHTPATTGMQGLVLGYATPRQAGYLAALDVLARTLVVGGAAPAVPPM</sequence>
<evidence type="ECO:0000259" key="6">
    <source>
        <dbReference type="PROSITE" id="PS50949"/>
    </source>
</evidence>
<dbReference type="InterPro" id="IPR015421">
    <property type="entry name" value="PyrdxlP-dep_Trfase_major"/>
</dbReference>
<protein>
    <submittedName>
        <fullName evidence="7">GntR family transcriptional regulator</fullName>
    </submittedName>
</protein>
<dbReference type="PANTHER" id="PTHR46577">
    <property type="entry name" value="HTH-TYPE TRANSCRIPTIONAL REGULATORY PROTEIN GABR"/>
    <property type="match status" value="1"/>
</dbReference>
<reference evidence="7 8" key="1">
    <citation type="submission" date="2021-01" db="EMBL/GenBank/DDBJ databases">
        <title>Whole genome shotgun sequence of Actinoplanes humidus NBRC 14915.</title>
        <authorList>
            <person name="Komaki H."/>
            <person name="Tamura T."/>
        </authorList>
    </citation>
    <scope>NUCLEOTIDE SEQUENCE [LARGE SCALE GENOMIC DNA]</scope>
    <source>
        <strain evidence="7 8">NBRC 14915</strain>
    </source>
</reference>
<dbReference type="InterPro" id="IPR036390">
    <property type="entry name" value="WH_DNA-bd_sf"/>
</dbReference>
<evidence type="ECO:0000256" key="3">
    <source>
        <dbReference type="ARBA" id="ARBA00023015"/>
    </source>
</evidence>
<name>A0ABQ3ZWP2_9ACTN</name>
<dbReference type="InterPro" id="IPR051446">
    <property type="entry name" value="HTH_trans_reg/aminotransferase"/>
</dbReference>
<dbReference type="CDD" id="cd07377">
    <property type="entry name" value="WHTH_GntR"/>
    <property type="match status" value="1"/>
</dbReference>
<dbReference type="EMBL" id="BOMN01000087">
    <property type="protein sequence ID" value="GIE23008.1"/>
    <property type="molecule type" value="Genomic_DNA"/>
</dbReference>
<comment type="similarity">
    <text evidence="1">In the C-terminal section; belongs to the class-I pyridoxal-phosphate-dependent aminotransferase family.</text>
</comment>
<dbReference type="InterPro" id="IPR004839">
    <property type="entry name" value="Aminotransferase_I/II_large"/>
</dbReference>
<evidence type="ECO:0000256" key="4">
    <source>
        <dbReference type="ARBA" id="ARBA00023125"/>
    </source>
</evidence>
<dbReference type="SUPFAM" id="SSF53383">
    <property type="entry name" value="PLP-dependent transferases"/>
    <property type="match status" value="1"/>
</dbReference>
<dbReference type="SMART" id="SM00345">
    <property type="entry name" value="HTH_GNTR"/>
    <property type="match status" value="1"/>
</dbReference>
<dbReference type="InterPro" id="IPR015424">
    <property type="entry name" value="PyrdxlP-dep_Trfase"/>
</dbReference>
<dbReference type="CDD" id="cd00609">
    <property type="entry name" value="AAT_like"/>
    <property type="match status" value="1"/>
</dbReference>